<evidence type="ECO:0000313" key="13">
    <source>
        <dbReference type="EMBL" id="KAF3534118.1"/>
    </source>
</evidence>
<feature type="transmembrane region" description="Helical" evidence="10">
    <location>
        <begin position="767"/>
        <end position="785"/>
    </location>
</feature>
<dbReference type="InterPro" id="IPR034092">
    <property type="entry name" value="PHO1_SPX"/>
</dbReference>
<accession>A0ABQ7BNG4</accession>
<evidence type="ECO:0000259" key="11">
    <source>
        <dbReference type="PROSITE" id="PS51380"/>
    </source>
</evidence>
<organism evidence="13 14">
    <name type="scientific">Brassica cretica</name>
    <name type="common">Mustard</name>
    <dbReference type="NCBI Taxonomy" id="69181"/>
    <lineage>
        <taxon>Eukaryota</taxon>
        <taxon>Viridiplantae</taxon>
        <taxon>Streptophyta</taxon>
        <taxon>Embryophyta</taxon>
        <taxon>Tracheophyta</taxon>
        <taxon>Spermatophyta</taxon>
        <taxon>Magnoliopsida</taxon>
        <taxon>eudicotyledons</taxon>
        <taxon>Gunneridae</taxon>
        <taxon>Pentapetalae</taxon>
        <taxon>rosids</taxon>
        <taxon>malvids</taxon>
        <taxon>Brassicales</taxon>
        <taxon>Brassicaceae</taxon>
        <taxon>Brassiceae</taxon>
        <taxon>Brassica</taxon>
    </lineage>
</organism>
<feature type="domain" description="EXS" evidence="11">
    <location>
        <begin position="703"/>
        <end position="895"/>
    </location>
</feature>
<comment type="similarity">
    <text evidence="2">Belongs to the SYG1 (TC 2.A.94) family.</text>
</comment>
<feature type="transmembrane region" description="Helical" evidence="10">
    <location>
        <begin position="368"/>
        <end position="389"/>
    </location>
</feature>
<dbReference type="Proteomes" id="UP000266723">
    <property type="component" value="Unassembled WGS sequence"/>
</dbReference>
<evidence type="ECO:0000256" key="3">
    <source>
        <dbReference type="ARBA" id="ARBA00022448"/>
    </source>
</evidence>
<proteinExistence type="inferred from homology"/>
<protein>
    <submittedName>
        <fullName evidence="13">Uncharacterized protein</fullName>
    </submittedName>
</protein>
<name>A0ABQ7BNG4_BRACR</name>
<evidence type="ECO:0000256" key="1">
    <source>
        <dbReference type="ARBA" id="ARBA00004651"/>
    </source>
</evidence>
<evidence type="ECO:0000259" key="12">
    <source>
        <dbReference type="PROSITE" id="PS51382"/>
    </source>
</evidence>
<feature type="transmembrane region" description="Helical" evidence="10">
    <location>
        <begin position="410"/>
        <end position="430"/>
    </location>
</feature>
<dbReference type="Pfam" id="PF03124">
    <property type="entry name" value="EXS"/>
    <property type="match status" value="2"/>
</dbReference>
<keyword evidence="4" id="KW-1003">Cell membrane</keyword>
<evidence type="ECO:0000256" key="10">
    <source>
        <dbReference type="SAM" id="Phobius"/>
    </source>
</evidence>
<comment type="subcellular location">
    <subcellularLocation>
        <location evidence="1">Cell membrane</location>
        <topology evidence="1">Multi-pass membrane protein</topology>
    </subcellularLocation>
</comment>
<keyword evidence="8 10" id="KW-0472">Membrane</keyword>
<reference evidence="13 14" key="1">
    <citation type="journal article" date="2020" name="BMC Genomics">
        <title>Intraspecific diversification of the crop wild relative Brassica cretica Lam. using demographic model selection.</title>
        <authorList>
            <person name="Kioukis A."/>
            <person name="Michalopoulou V.A."/>
            <person name="Briers L."/>
            <person name="Pirintsos S."/>
            <person name="Studholme D.J."/>
            <person name="Pavlidis P."/>
            <person name="Sarris P.F."/>
        </authorList>
    </citation>
    <scope>NUCLEOTIDE SEQUENCE [LARGE SCALE GENOMIC DNA]</scope>
    <source>
        <strain evidence="14">cv. PFS-1207/04</strain>
    </source>
</reference>
<dbReference type="Pfam" id="PF03105">
    <property type="entry name" value="SPX"/>
    <property type="match status" value="1"/>
</dbReference>
<keyword evidence="6 10" id="KW-0812">Transmembrane</keyword>
<feature type="transmembrane region" description="Helical" evidence="10">
    <location>
        <begin position="620"/>
        <end position="638"/>
    </location>
</feature>
<gene>
    <name evidence="13" type="ORF">DY000_02037721</name>
</gene>
<keyword evidence="7 10" id="KW-1133">Transmembrane helix</keyword>
<evidence type="ECO:0000256" key="4">
    <source>
        <dbReference type="ARBA" id="ARBA00022475"/>
    </source>
</evidence>
<comment type="function">
    <text evidence="9">May transport inorganic phosphate (Pi).</text>
</comment>
<evidence type="ECO:0000256" key="8">
    <source>
        <dbReference type="ARBA" id="ARBA00023136"/>
    </source>
</evidence>
<dbReference type="InterPro" id="IPR004342">
    <property type="entry name" value="EXS_C"/>
</dbReference>
<dbReference type="EMBL" id="QGKV02001507">
    <property type="protein sequence ID" value="KAF3534118.1"/>
    <property type="molecule type" value="Genomic_DNA"/>
</dbReference>
<keyword evidence="5" id="KW-0592">Phosphate transport</keyword>
<feature type="transmembrane region" description="Helical" evidence="10">
    <location>
        <begin position="495"/>
        <end position="518"/>
    </location>
</feature>
<dbReference type="PANTHER" id="PTHR10783:SF98">
    <property type="entry name" value="PHOSPHATE TRANSPORTER PHO1 HOMOLOG 7-RELATED"/>
    <property type="match status" value="1"/>
</dbReference>
<feature type="transmembrane region" description="Helical" evidence="10">
    <location>
        <begin position="325"/>
        <end position="348"/>
    </location>
</feature>
<sequence>MKFGEEFDGQMVPEWQQAYMDYSSLKSILQEIQNSRERSRTAGALRPKKSVHRNFSGLTKRYSRAASYLDLENQDIMVSTRIGDDGFERYETAIMKVAEAGRESELVFFKTLDLEFDKVNHFYRSKVDEMMKEAVGLNKQMDALFAYRIKVERPSSSWTCSETVSVDVNALDCKEQSKFSKTLADEMGIESTPAALSVDRIRLNKTQETPLSTIRNILKLSNQEELKFTRETLKKIEERLKNVFIDFLNTLAISKIMKKYDKIASRNAAKPYMEMVDKSYLTSSDEINKLMVRVESIFVEHFASSNRSKGMNLLRPIVKKERHRITFSTGFFVGCSVSLVIALVLFIHARNIIGTDGQKLYMETMFPLYSLFGFIVLHMIMYASNIYFWKKYRVNYAFIFGFKEGTELGYRPVLLLSFGLGTLALAAVLINLDMEMDPNTNEYKTITELLPLFVVAINKLMVRVESIFVEHFASSNRSKGMNLLRPIVKKERHRITFSTGFFVGCSVSLVIALVLFIHARNIIGTDGQKLYMETMFPLYSLFGFIVLHMIMYASNIYFWKKYRVNYAFIFGFKEGTELGYRPVLLLSFGLGTLALAAVLINLDMEMDPNTNEYKTITELLPLFVVAIVMAISVCPFNIFYRSSRFFFLAVIFRCIAAPLYKVSLPDFFLADQLTSQVQALRSLQFYVCYYGWGDFRLRRNTCRSSDVYNTFNFIVAVIPYWSRFLQCVRRLIEEKDISQGFNALKYLLTIVAVCLRTAYSLNRGHNWRLAAWVFSALTTFYGTYWDIVHDWGFLHNPSKTWLREKLLVPHKSVYYVAMVVNVVLRLAWLQTVFDFNSSFLHRETMIALLAILEIIRRGIWNFFRLENEHLNNVGKFRAFKSVPLPFNYGEEEDSR</sequence>
<evidence type="ECO:0000256" key="9">
    <source>
        <dbReference type="ARBA" id="ARBA00043939"/>
    </source>
</evidence>
<feature type="domain" description="SPX" evidence="12">
    <location>
        <begin position="1"/>
        <end position="274"/>
    </location>
</feature>
<comment type="caution">
    <text evidence="13">The sequence shown here is derived from an EMBL/GenBank/DDBJ whole genome shotgun (WGS) entry which is preliminary data.</text>
</comment>
<evidence type="ECO:0000256" key="5">
    <source>
        <dbReference type="ARBA" id="ARBA00022592"/>
    </source>
</evidence>
<feature type="transmembrane region" description="Helical" evidence="10">
    <location>
        <begin position="580"/>
        <end position="600"/>
    </location>
</feature>
<feature type="transmembrane region" description="Helical" evidence="10">
    <location>
        <begin position="538"/>
        <end position="559"/>
    </location>
</feature>
<evidence type="ECO:0000313" key="14">
    <source>
        <dbReference type="Proteomes" id="UP000266723"/>
    </source>
</evidence>
<dbReference type="InterPro" id="IPR004331">
    <property type="entry name" value="SPX_dom"/>
</dbReference>
<keyword evidence="14" id="KW-1185">Reference proteome</keyword>
<dbReference type="PROSITE" id="PS51380">
    <property type="entry name" value="EXS"/>
    <property type="match status" value="1"/>
</dbReference>
<feature type="transmembrane region" description="Helical" evidence="10">
    <location>
        <begin position="813"/>
        <end position="833"/>
    </location>
</feature>
<evidence type="ECO:0000256" key="6">
    <source>
        <dbReference type="ARBA" id="ARBA00022692"/>
    </source>
</evidence>
<evidence type="ECO:0000256" key="7">
    <source>
        <dbReference type="ARBA" id="ARBA00022989"/>
    </source>
</evidence>
<dbReference type="PANTHER" id="PTHR10783">
    <property type="entry name" value="XENOTROPIC AND POLYTROPIC RETROVIRUS RECEPTOR 1-RELATED"/>
    <property type="match status" value="1"/>
</dbReference>
<evidence type="ECO:0000256" key="2">
    <source>
        <dbReference type="ARBA" id="ARBA00009665"/>
    </source>
</evidence>
<dbReference type="CDD" id="cd14476">
    <property type="entry name" value="SPX_PHO1_like"/>
    <property type="match status" value="1"/>
</dbReference>
<dbReference type="PROSITE" id="PS51382">
    <property type="entry name" value="SPX"/>
    <property type="match status" value="1"/>
</dbReference>
<keyword evidence="3" id="KW-0813">Transport</keyword>